<dbReference type="InterPro" id="IPR051055">
    <property type="entry name" value="PIF1_helicase"/>
</dbReference>
<dbReference type="PANTHER" id="PTHR47642:SF5">
    <property type="entry name" value="ATP-DEPENDENT DNA HELICASE"/>
    <property type="match status" value="1"/>
</dbReference>
<organism evidence="4">
    <name type="scientific">Caenorhabditis remanei</name>
    <name type="common">Caenorhabditis vulgaris</name>
    <dbReference type="NCBI Taxonomy" id="31234"/>
    <lineage>
        <taxon>Eukaryota</taxon>
        <taxon>Metazoa</taxon>
        <taxon>Ecdysozoa</taxon>
        <taxon>Nematoda</taxon>
        <taxon>Chromadorea</taxon>
        <taxon>Rhabditida</taxon>
        <taxon>Rhabditina</taxon>
        <taxon>Rhabditomorpha</taxon>
        <taxon>Rhabditoidea</taxon>
        <taxon>Rhabditidae</taxon>
        <taxon>Peloderinae</taxon>
        <taxon>Caenorhabditis</taxon>
    </lineage>
</organism>
<dbReference type="InterPro" id="IPR027417">
    <property type="entry name" value="P-loop_NTPase"/>
</dbReference>
<accession>E3MNY7</accession>
<evidence type="ECO:0000313" key="4">
    <source>
        <dbReference type="Proteomes" id="UP000008281"/>
    </source>
</evidence>
<dbReference type="STRING" id="31234.E3MNY7"/>
<dbReference type="InterPro" id="IPR010285">
    <property type="entry name" value="DNA_helicase_pif1-like_DEAD"/>
</dbReference>
<dbReference type="eggNOG" id="KOG0987">
    <property type="taxonomic scope" value="Eukaryota"/>
</dbReference>
<evidence type="ECO:0000259" key="2">
    <source>
        <dbReference type="Pfam" id="PF05970"/>
    </source>
</evidence>
<dbReference type="SUPFAM" id="SSF52540">
    <property type="entry name" value="P-loop containing nucleoside triphosphate hydrolases"/>
    <property type="match status" value="2"/>
</dbReference>
<comment type="catalytic activity">
    <reaction evidence="1">
        <text>ATP + H2O = ADP + phosphate + H(+)</text>
        <dbReference type="Rhea" id="RHEA:13065"/>
        <dbReference type="ChEBI" id="CHEBI:15377"/>
        <dbReference type="ChEBI" id="CHEBI:15378"/>
        <dbReference type="ChEBI" id="CHEBI:30616"/>
        <dbReference type="ChEBI" id="CHEBI:43474"/>
        <dbReference type="ChEBI" id="CHEBI:456216"/>
        <dbReference type="EC" id="5.6.2.3"/>
    </reaction>
</comment>
<keyword evidence="4" id="KW-1185">Reference proteome</keyword>
<dbReference type="Proteomes" id="UP000008281">
    <property type="component" value="Unassembled WGS sequence"/>
</dbReference>
<dbReference type="InParanoid" id="E3MNY7"/>
<dbReference type="GO" id="GO:0005524">
    <property type="term" value="F:ATP binding"/>
    <property type="evidence" value="ECO:0007669"/>
    <property type="project" value="UniProtKB-KW"/>
</dbReference>
<keyword evidence="1" id="KW-0233">DNA recombination</keyword>
<dbReference type="AlphaFoldDB" id="E3MNY7"/>
<dbReference type="GO" id="GO:0043139">
    <property type="term" value="F:5'-3' DNA helicase activity"/>
    <property type="evidence" value="ECO:0007669"/>
    <property type="project" value="UniProtKB-EC"/>
</dbReference>
<gene>
    <name evidence="3" type="ORF">CRE_06752</name>
</gene>
<dbReference type="EMBL" id="DS268461">
    <property type="protein sequence ID" value="EFP06226.1"/>
    <property type="molecule type" value="Genomic_DNA"/>
</dbReference>
<dbReference type="OrthoDB" id="432234at2759"/>
<dbReference type="Pfam" id="PF05970">
    <property type="entry name" value="PIF1"/>
    <property type="match status" value="1"/>
</dbReference>
<name>E3MNY7_CAERE</name>
<dbReference type="OMA" id="CIANEGE"/>
<comment type="similarity">
    <text evidence="1">Belongs to the helicase family.</text>
</comment>
<proteinExistence type="inferred from homology"/>
<dbReference type="EC" id="5.6.2.3" evidence="1"/>
<keyword evidence="1" id="KW-0227">DNA damage</keyword>
<dbReference type="PANTHER" id="PTHR47642">
    <property type="entry name" value="ATP-DEPENDENT DNA HELICASE"/>
    <property type="match status" value="1"/>
</dbReference>
<evidence type="ECO:0000256" key="1">
    <source>
        <dbReference type="RuleBase" id="RU363044"/>
    </source>
</evidence>
<keyword evidence="1" id="KW-0234">DNA repair</keyword>
<keyword evidence="1" id="KW-0547">Nucleotide-binding</keyword>
<dbReference type="GO" id="GO:0000723">
    <property type="term" value="P:telomere maintenance"/>
    <property type="evidence" value="ECO:0007669"/>
    <property type="project" value="InterPro"/>
</dbReference>
<sequence length="755" mass="84929">MGMDEMKSRQVGAPEMVDNLLGHPAFGFDQADCWIPTDREDLRKRMVNPRSNEESVQYLNNLVDKYYPDRPSSLDSHCLFNVAINFKQTRLNAKDVEHEDVGTASSASVDLLSPYFRHVCRSYSIPGTNMCFKLVKQRVSIDVTCVIVNTCFQVARFHVPTVAPDDGIALEDFYRRMCMLFIPWRKESQILATYGAETYFETFVTFMEEMKEKSEDAFDEYSTLVNIYQDYQADRRRAAATVKLIREALERHDVDQDREELQVQPREVDVEKHQEALNGMNQQQKDLFNKVMSIVDMNVHGGEPLKLFCSGSAGVGKSYVIDCIANEGELRFGVRSNQLLQPAVLLAAPTGLAAISTRGQTLHALLEIKVERGTDGVYESLSDEMRDVRRTMFEKVKLLIIDEISMVGAPMLAKISSRLQEIFGCDDKPFGGLNLVVFGDFLQLPPVKAAPVFEGISFYVAQKMFGGCGPGINLWRLFDYFELTQNMRQSEDPSYAQLLTRMRVGELSSEDVDQLAERIIPALDSSDLLRNAAKYHFDVKKSDPMVMTLLPRVEDTNIFNSYITEEMGTETFTVMATETFAGRESYGSIRPWQQKRKVLMQVPKNIRFSEFSIDAGRRDASRIEQSASGMVPIATGLRAELTVDRLPEELVKIARVPGTYELSSGVKMTRSQFPLEPASPVTIHKCQGLTLNNLLLATSSIFTTAQFFVGCSRVRTMDGLHLIDLDPTKATADPKAIKGYERLRAQAVINGATAV</sequence>
<keyword evidence="1" id="KW-0378">Hydrolase</keyword>
<protein>
    <recommendedName>
        <fullName evidence="1">ATP-dependent DNA helicase</fullName>
        <ecNumber evidence="1">5.6.2.3</ecNumber>
    </recommendedName>
</protein>
<dbReference type="Gene3D" id="3.40.50.300">
    <property type="entry name" value="P-loop containing nucleotide triphosphate hydrolases"/>
    <property type="match status" value="1"/>
</dbReference>
<dbReference type="GO" id="GO:0006281">
    <property type="term" value="P:DNA repair"/>
    <property type="evidence" value="ECO:0007669"/>
    <property type="project" value="UniProtKB-KW"/>
</dbReference>
<dbReference type="GO" id="GO:0006310">
    <property type="term" value="P:DNA recombination"/>
    <property type="evidence" value="ECO:0007669"/>
    <property type="project" value="UniProtKB-KW"/>
</dbReference>
<keyword evidence="1" id="KW-0067">ATP-binding</keyword>
<reference evidence="3" key="1">
    <citation type="submission" date="2007-07" db="EMBL/GenBank/DDBJ databases">
        <title>PCAP assembly of the Caenorhabditis remanei genome.</title>
        <authorList>
            <consortium name="The Caenorhabditis remanei Sequencing Consortium"/>
            <person name="Wilson R.K."/>
        </authorList>
    </citation>
    <scope>NUCLEOTIDE SEQUENCE [LARGE SCALE GENOMIC DNA]</scope>
    <source>
        <strain evidence="3">PB4641</strain>
    </source>
</reference>
<dbReference type="HOGENOM" id="CLU_001613_1_4_1"/>
<feature type="domain" description="DNA helicase Pif1-like DEAD-box helicase" evidence="2">
    <location>
        <begin position="280"/>
        <end position="509"/>
    </location>
</feature>
<dbReference type="GO" id="GO:0016887">
    <property type="term" value="F:ATP hydrolysis activity"/>
    <property type="evidence" value="ECO:0007669"/>
    <property type="project" value="RHEA"/>
</dbReference>
<keyword evidence="1" id="KW-0347">Helicase</keyword>
<comment type="cofactor">
    <cofactor evidence="1">
        <name>Mg(2+)</name>
        <dbReference type="ChEBI" id="CHEBI:18420"/>
    </cofactor>
</comment>
<evidence type="ECO:0000313" key="3">
    <source>
        <dbReference type="EMBL" id="EFP06226.1"/>
    </source>
</evidence>